<dbReference type="PANTHER" id="PTHR43355">
    <property type="entry name" value="FLAVIN REDUCTASE (NADPH)"/>
    <property type="match status" value="1"/>
</dbReference>
<reference evidence="2 3" key="1">
    <citation type="journal article" date="2017" name="PLoS Biol.">
        <title>The sea cucumber genome provides insights into morphological evolution and visceral regeneration.</title>
        <authorList>
            <person name="Zhang X."/>
            <person name="Sun L."/>
            <person name="Yuan J."/>
            <person name="Sun Y."/>
            <person name="Gao Y."/>
            <person name="Zhang L."/>
            <person name="Li S."/>
            <person name="Dai H."/>
            <person name="Hamel J.F."/>
            <person name="Liu C."/>
            <person name="Yu Y."/>
            <person name="Liu S."/>
            <person name="Lin W."/>
            <person name="Guo K."/>
            <person name="Jin S."/>
            <person name="Xu P."/>
            <person name="Storey K.B."/>
            <person name="Huan P."/>
            <person name="Zhang T."/>
            <person name="Zhou Y."/>
            <person name="Zhang J."/>
            <person name="Lin C."/>
            <person name="Li X."/>
            <person name="Xing L."/>
            <person name="Huo D."/>
            <person name="Sun M."/>
            <person name="Wang L."/>
            <person name="Mercier A."/>
            <person name="Li F."/>
            <person name="Yang H."/>
            <person name="Xiang J."/>
        </authorList>
    </citation>
    <scope>NUCLEOTIDE SEQUENCE [LARGE SCALE GENOMIC DNA]</scope>
    <source>
        <strain evidence="2">Shaxun</strain>
        <tissue evidence="2">Muscle</tissue>
    </source>
</reference>
<dbReference type="InterPro" id="IPR036291">
    <property type="entry name" value="NAD(P)-bd_dom_sf"/>
</dbReference>
<evidence type="ECO:0000313" key="3">
    <source>
        <dbReference type="Proteomes" id="UP000230750"/>
    </source>
</evidence>
<protein>
    <submittedName>
        <fullName evidence="2">Putative flavin reductase (NADPH)-like</fullName>
    </submittedName>
</protein>
<dbReference type="CDD" id="cd05244">
    <property type="entry name" value="BVR-B_like_SDR_a"/>
    <property type="match status" value="1"/>
</dbReference>
<dbReference type="AlphaFoldDB" id="A0A2G8L618"/>
<accession>A0A2G8L618</accession>
<organism evidence="2 3">
    <name type="scientific">Stichopus japonicus</name>
    <name type="common">Sea cucumber</name>
    <dbReference type="NCBI Taxonomy" id="307972"/>
    <lineage>
        <taxon>Eukaryota</taxon>
        <taxon>Metazoa</taxon>
        <taxon>Echinodermata</taxon>
        <taxon>Eleutherozoa</taxon>
        <taxon>Echinozoa</taxon>
        <taxon>Holothuroidea</taxon>
        <taxon>Aspidochirotacea</taxon>
        <taxon>Aspidochirotida</taxon>
        <taxon>Stichopodidae</taxon>
        <taxon>Apostichopus</taxon>
    </lineage>
</organism>
<dbReference type="PANTHER" id="PTHR43355:SF2">
    <property type="entry name" value="FLAVIN REDUCTASE (NADPH)"/>
    <property type="match status" value="1"/>
</dbReference>
<name>A0A2G8L618_STIJA</name>
<sequence>MKLVVIGATARTGLSLIQQALDKSYEVTAIMRSTENFPIQHEHLKAVEGNVLSVEFLTEHFQGCDAVLSCIGTRTYRTTIYSDSIKSITEAMKKAGVSRLLAITSWCTTDNPRDRGPFILEWILKPTILRNALADMAIMETYLNDSCPDINFTIVRPPELSKRPSEGKPLMVEVDRLHVPGSTNIIPREDVARFMLTSLDTDEYDRKMVSIGV</sequence>
<dbReference type="STRING" id="307972.A0A2G8L618"/>
<feature type="domain" description="NAD(P)-binding" evidence="1">
    <location>
        <begin position="7"/>
        <end position="201"/>
    </location>
</feature>
<keyword evidence="3" id="KW-1185">Reference proteome</keyword>
<dbReference type="OrthoDB" id="419598at2759"/>
<dbReference type="GO" id="GO:0042602">
    <property type="term" value="F:riboflavin reductase (NADPH) activity"/>
    <property type="evidence" value="ECO:0007669"/>
    <property type="project" value="TreeGrafter"/>
</dbReference>
<dbReference type="Gene3D" id="3.40.50.720">
    <property type="entry name" value="NAD(P)-binding Rossmann-like Domain"/>
    <property type="match status" value="1"/>
</dbReference>
<dbReference type="EMBL" id="MRZV01000210">
    <property type="protein sequence ID" value="PIK55580.1"/>
    <property type="molecule type" value="Genomic_DNA"/>
</dbReference>
<dbReference type="InterPro" id="IPR051606">
    <property type="entry name" value="Polyketide_Oxido-like"/>
</dbReference>
<dbReference type="GO" id="GO:0004074">
    <property type="term" value="F:biliverdin reductase [NAD(P)H] activity"/>
    <property type="evidence" value="ECO:0007669"/>
    <property type="project" value="TreeGrafter"/>
</dbReference>
<dbReference type="Proteomes" id="UP000230750">
    <property type="component" value="Unassembled WGS sequence"/>
</dbReference>
<dbReference type="SUPFAM" id="SSF51735">
    <property type="entry name" value="NAD(P)-binding Rossmann-fold domains"/>
    <property type="match status" value="1"/>
</dbReference>
<dbReference type="Pfam" id="PF13460">
    <property type="entry name" value="NAD_binding_10"/>
    <property type="match status" value="1"/>
</dbReference>
<evidence type="ECO:0000259" key="1">
    <source>
        <dbReference type="Pfam" id="PF13460"/>
    </source>
</evidence>
<comment type="caution">
    <text evidence="2">The sequence shown here is derived from an EMBL/GenBank/DDBJ whole genome shotgun (WGS) entry which is preliminary data.</text>
</comment>
<dbReference type="InterPro" id="IPR016040">
    <property type="entry name" value="NAD(P)-bd_dom"/>
</dbReference>
<proteinExistence type="predicted"/>
<evidence type="ECO:0000313" key="2">
    <source>
        <dbReference type="EMBL" id="PIK55580.1"/>
    </source>
</evidence>
<gene>
    <name evidence="2" type="ORF">BSL78_07537</name>
</gene>